<gene>
    <name evidence="9" type="ORF">VLK81_01580</name>
</gene>
<evidence type="ECO:0000256" key="6">
    <source>
        <dbReference type="ARBA" id="ARBA00038076"/>
    </source>
</evidence>
<feature type="domain" description="ABC3 transporter permease C-terminal" evidence="8">
    <location>
        <begin position="727"/>
        <end position="842"/>
    </location>
</feature>
<feature type="transmembrane region" description="Helical" evidence="7">
    <location>
        <begin position="369"/>
        <end position="388"/>
    </location>
</feature>
<evidence type="ECO:0000256" key="4">
    <source>
        <dbReference type="ARBA" id="ARBA00022989"/>
    </source>
</evidence>
<feature type="domain" description="ABC3 transporter permease C-terminal" evidence="8">
    <location>
        <begin position="276"/>
        <end position="391"/>
    </location>
</feature>
<comment type="similarity">
    <text evidence="6">Belongs to the ABC-4 integral membrane protein family.</text>
</comment>
<evidence type="ECO:0000259" key="8">
    <source>
        <dbReference type="Pfam" id="PF02687"/>
    </source>
</evidence>
<keyword evidence="3 7" id="KW-0812">Transmembrane</keyword>
<dbReference type="InterPro" id="IPR050250">
    <property type="entry name" value="Macrolide_Exporter_MacB"/>
</dbReference>
<evidence type="ECO:0000313" key="9">
    <source>
        <dbReference type="EMBL" id="MEB3428722.1"/>
    </source>
</evidence>
<feature type="transmembrane region" description="Helical" evidence="7">
    <location>
        <begin position="722"/>
        <end position="749"/>
    </location>
</feature>
<evidence type="ECO:0000256" key="3">
    <source>
        <dbReference type="ARBA" id="ARBA00022692"/>
    </source>
</evidence>
<name>A0AAW9MW42_9FIRM</name>
<dbReference type="EMBL" id="JAYKOT010000001">
    <property type="protein sequence ID" value="MEB3428722.1"/>
    <property type="molecule type" value="Genomic_DNA"/>
</dbReference>
<keyword evidence="4 7" id="KW-1133">Transmembrane helix</keyword>
<dbReference type="RefSeq" id="WP_324618754.1">
    <property type="nucleotide sequence ID" value="NZ_JAYKOT010000001.1"/>
</dbReference>
<keyword evidence="5 7" id="KW-0472">Membrane</keyword>
<feature type="transmembrane region" description="Helical" evidence="7">
    <location>
        <begin position="270"/>
        <end position="294"/>
    </location>
</feature>
<dbReference type="GO" id="GO:0005886">
    <property type="term" value="C:plasma membrane"/>
    <property type="evidence" value="ECO:0007669"/>
    <property type="project" value="UniProtKB-SubCell"/>
</dbReference>
<dbReference type="Pfam" id="PF02687">
    <property type="entry name" value="FtsX"/>
    <property type="match status" value="2"/>
</dbReference>
<dbReference type="Proteomes" id="UP001357733">
    <property type="component" value="Unassembled WGS sequence"/>
</dbReference>
<evidence type="ECO:0000256" key="2">
    <source>
        <dbReference type="ARBA" id="ARBA00022475"/>
    </source>
</evidence>
<dbReference type="PANTHER" id="PTHR30572">
    <property type="entry name" value="MEMBRANE COMPONENT OF TRANSPORTER-RELATED"/>
    <property type="match status" value="1"/>
</dbReference>
<dbReference type="InterPro" id="IPR003838">
    <property type="entry name" value="ABC3_permease_C"/>
</dbReference>
<accession>A0AAW9MW42</accession>
<proteinExistence type="inferred from homology"/>
<comment type="caution">
    <text evidence="9">The sequence shown here is derived from an EMBL/GenBank/DDBJ whole genome shotgun (WGS) entry which is preliminary data.</text>
</comment>
<reference evidence="9 10" key="1">
    <citation type="submission" date="2024-01" db="EMBL/GenBank/DDBJ databases">
        <title>Complete genome sequence of Citroniella saccharovorans strain M6.X9, isolated from human fecal sample.</title>
        <authorList>
            <person name="Cheng G."/>
            <person name="Westerholm M."/>
            <person name="Schnurer A."/>
        </authorList>
    </citation>
    <scope>NUCLEOTIDE SEQUENCE [LARGE SCALE GENOMIC DNA]</scope>
    <source>
        <strain evidence="9 10">DSM 29873</strain>
    </source>
</reference>
<dbReference type="GO" id="GO:0022857">
    <property type="term" value="F:transmembrane transporter activity"/>
    <property type="evidence" value="ECO:0007669"/>
    <property type="project" value="TreeGrafter"/>
</dbReference>
<evidence type="ECO:0000256" key="5">
    <source>
        <dbReference type="ARBA" id="ARBA00023136"/>
    </source>
</evidence>
<keyword evidence="10" id="KW-1185">Reference proteome</keyword>
<feature type="transmembrane region" description="Helical" evidence="7">
    <location>
        <begin position="446"/>
        <end position="467"/>
    </location>
</feature>
<feature type="transmembrane region" description="Helical" evidence="7">
    <location>
        <begin position="326"/>
        <end position="357"/>
    </location>
</feature>
<evidence type="ECO:0000313" key="10">
    <source>
        <dbReference type="Proteomes" id="UP001357733"/>
    </source>
</evidence>
<feature type="transmembrane region" description="Helical" evidence="7">
    <location>
        <begin position="807"/>
        <end position="830"/>
    </location>
</feature>
<dbReference type="PANTHER" id="PTHR30572:SF4">
    <property type="entry name" value="ABC TRANSPORTER PERMEASE YTRF"/>
    <property type="match status" value="1"/>
</dbReference>
<comment type="subcellular location">
    <subcellularLocation>
        <location evidence="1">Cell membrane</location>
        <topology evidence="1">Multi-pass membrane protein</topology>
    </subcellularLocation>
</comment>
<sequence length="852" mass="96859">MKLIRSLSLNYLKKNKKRTLMTIFAICLSAALIFTVLNMVYVLRTSLIDYVKTGEGEFNFKYENASSYIDTLKINRDVDGNLGVLNFLGSSRSKSKNEYKPYLALYSADSDSLKRFNFKLKEGRLAQNRNEVIIPDTLNLYGKLNLKLGDYIDLDYIERFSDEGKIERGYLRDGEKFKSLDRSERLKVVGIVDRFTSQIESFDDAAFTLITKDSDKDKVVSKDAYFSFKSVDDYYKKLENIFSDDADNVIINSPLIKLQSYKSEDSEMKMILALGIFLVFIIVISSIAIIGSSFSISTVEKKKEYGILKSLGARDKDLAHGLRFEGLVLGLVGSIFGVILGLLASFIVSAVINSLLVNFISGMGIKFKISLIALMVAFSLGVITSLISSSRQVISIKKISPIEAIKGTSDILIRKKDVKIPKFISSIFGIGGEISYKNMKRNRKRYRASVIAISISIIVFISIYSLVSQLEKSVRLEHAYKNYNLVSYINRSTNETDNGSIDEYRKNLDKLVKSVIEDEEYSIVKRFYAYMETKYLSEDLLKFFQEKQGYSKDDKSIGITINVLDDKSFEKTLKENGLKGNGLYLACNEYFIKTDDGKKYSFKSFKDKSISYSYDQNNYRNEEIENPISFKEDVNLEFIKKVPIGFDERDGNRGINLIVKESDFKENPIFSDEVLYINSINPHSTLDKIADYERISETEKMYFDNLDEARKMRNNILTILKILSYGFIIVISLIGITNIFNAVSASIILKKREFASLLSYGMTNKQFKKMNLLEGIFISSRALLIGLPIGILFSIIINIIIRRNLELQYSFPLGAVVICIILAFALALSISSYQLSKIKAENIIENIRLENI</sequence>
<dbReference type="AlphaFoldDB" id="A0AAW9MW42"/>
<organism evidence="9 10">
    <name type="scientific">Citroniella saccharovorans</name>
    <dbReference type="NCBI Taxonomy" id="2053367"/>
    <lineage>
        <taxon>Bacteria</taxon>
        <taxon>Bacillati</taxon>
        <taxon>Bacillota</taxon>
        <taxon>Tissierellia</taxon>
        <taxon>Tissierellales</taxon>
        <taxon>Peptoniphilaceae</taxon>
        <taxon>Citroniella</taxon>
    </lineage>
</organism>
<keyword evidence="2" id="KW-1003">Cell membrane</keyword>
<evidence type="ECO:0000256" key="1">
    <source>
        <dbReference type="ARBA" id="ARBA00004651"/>
    </source>
</evidence>
<feature type="transmembrane region" description="Helical" evidence="7">
    <location>
        <begin position="20"/>
        <end position="43"/>
    </location>
</feature>
<feature type="transmembrane region" description="Helical" evidence="7">
    <location>
        <begin position="770"/>
        <end position="801"/>
    </location>
</feature>
<protein>
    <submittedName>
        <fullName evidence="9">FtsX-like permease family protein</fullName>
    </submittedName>
</protein>
<evidence type="ECO:0000256" key="7">
    <source>
        <dbReference type="SAM" id="Phobius"/>
    </source>
</evidence>